<organism evidence="2 3">
    <name type="scientific">Megasphaera hexanoica</name>
    <dbReference type="NCBI Taxonomy" id="1675036"/>
    <lineage>
        <taxon>Bacteria</taxon>
        <taxon>Bacillati</taxon>
        <taxon>Bacillota</taxon>
        <taxon>Negativicutes</taxon>
        <taxon>Veillonellales</taxon>
        <taxon>Veillonellaceae</taxon>
        <taxon>Megasphaera</taxon>
    </lineage>
</organism>
<dbReference type="EMBL" id="JBIEKR010000006">
    <property type="protein sequence ID" value="MFG6273308.1"/>
    <property type="molecule type" value="Genomic_DNA"/>
</dbReference>
<evidence type="ECO:0000313" key="2">
    <source>
        <dbReference type="EMBL" id="MFG6273308.1"/>
    </source>
</evidence>
<dbReference type="InterPro" id="IPR001387">
    <property type="entry name" value="Cro/C1-type_HTH"/>
</dbReference>
<dbReference type="Proteomes" id="UP001605989">
    <property type="component" value="Unassembled WGS sequence"/>
</dbReference>
<reference evidence="2 3" key="1">
    <citation type="submission" date="2024-10" db="EMBL/GenBank/DDBJ databases">
        <authorList>
            <person name="Sang B.-I."/>
            <person name="Prabhaharan D."/>
        </authorList>
    </citation>
    <scope>NUCLEOTIDE SEQUENCE [LARGE SCALE GENOMIC DNA]</scope>
    <source>
        <strain evidence="2 3">MH</strain>
    </source>
</reference>
<dbReference type="CDD" id="cd00093">
    <property type="entry name" value="HTH_XRE"/>
    <property type="match status" value="1"/>
</dbReference>
<evidence type="ECO:0000313" key="3">
    <source>
        <dbReference type="Proteomes" id="UP001605989"/>
    </source>
</evidence>
<evidence type="ECO:0000259" key="1">
    <source>
        <dbReference type="PROSITE" id="PS50943"/>
    </source>
</evidence>
<dbReference type="SMART" id="SM00530">
    <property type="entry name" value="HTH_XRE"/>
    <property type="match status" value="1"/>
</dbReference>
<keyword evidence="3" id="KW-1185">Reference proteome</keyword>
<comment type="caution">
    <text evidence="2">The sequence shown here is derived from an EMBL/GenBank/DDBJ whole genome shotgun (WGS) entry which is preliminary data.</text>
</comment>
<dbReference type="Gene3D" id="1.10.260.40">
    <property type="entry name" value="lambda repressor-like DNA-binding domains"/>
    <property type="match status" value="1"/>
</dbReference>
<dbReference type="Pfam" id="PF01381">
    <property type="entry name" value="HTH_3"/>
    <property type="match status" value="1"/>
</dbReference>
<sequence>MYYPNLEAELKRKNIRRIDLAKALGLALSTISDKLTGKSDISLALAKKIKDFLGVDTPLEVLFATEGNKVA</sequence>
<accession>A0ABW7DPQ1</accession>
<dbReference type="SUPFAM" id="SSF47413">
    <property type="entry name" value="lambda repressor-like DNA-binding domains"/>
    <property type="match status" value="1"/>
</dbReference>
<proteinExistence type="predicted"/>
<protein>
    <submittedName>
        <fullName evidence="2">Helix-turn-helix transcriptional regulator</fullName>
    </submittedName>
</protein>
<feature type="domain" description="HTH cro/C1-type" evidence="1">
    <location>
        <begin position="6"/>
        <end position="62"/>
    </location>
</feature>
<dbReference type="RefSeq" id="WP_113856250.1">
    <property type="nucleotide sequence ID" value="NZ_CP011940.1"/>
</dbReference>
<name>A0ABW7DPQ1_9FIRM</name>
<gene>
    <name evidence="2" type="ORF">ACGTZG_08915</name>
</gene>
<dbReference type="InterPro" id="IPR010982">
    <property type="entry name" value="Lambda_DNA-bd_dom_sf"/>
</dbReference>
<dbReference type="PROSITE" id="PS50943">
    <property type="entry name" value="HTH_CROC1"/>
    <property type="match status" value="1"/>
</dbReference>